<dbReference type="GO" id="GO:0016020">
    <property type="term" value="C:membrane"/>
    <property type="evidence" value="ECO:0007669"/>
    <property type="project" value="UniProtKB-SubCell"/>
</dbReference>
<dbReference type="PANTHER" id="PTHR32322:SF9">
    <property type="entry name" value="AMINO-ACID METABOLITE EFFLUX PUMP-RELATED"/>
    <property type="match status" value="1"/>
</dbReference>
<dbReference type="SUPFAM" id="SSF103481">
    <property type="entry name" value="Multidrug resistance efflux transporter EmrE"/>
    <property type="match status" value="2"/>
</dbReference>
<proteinExistence type="predicted"/>
<dbReference type="Proteomes" id="UP000253529">
    <property type="component" value="Unassembled WGS sequence"/>
</dbReference>
<dbReference type="PANTHER" id="PTHR32322">
    <property type="entry name" value="INNER MEMBRANE TRANSPORTER"/>
    <property type="match status" value="1"/>
</dbReference>
<dbReference type="Pfam" id="PF00892">
    <property type="entry name" value="EamA"/>
    <property type="match status" value="2"/>
</dbReference>
<evidence type="ECO:0000256" key="2">
    <source>
        <dbReference type="ARBA" id="ARBA00022692"/>
    </source>
</evidence>
<gene>
    <name evidence="7" type="ORF">DFR50_102238</name>
</gene>
<keyword evidence="4 5" id="KW-0472">Membrane</keyword>
<evidence type="ECO:0000313" key="7">
    <source>
        <dbReference type="EMBL" id="RBP17745.1"/>
    </source>
</evidence>
<evidence type="ECO:0000259" key="6">
    <source>
        <dbReference type="Pfam" id="PF00892"/>
    </source>
</evidence>
<feature type="transmembrane region" description="Helical" evidence="5">
    <location>
        <begin position="71"/>
        <end position="94"/>
    </location>
</feature>
<dbReference type="InterPro" id="IPR000620">
    <property type="entry name" value="EamA_dom"/>
</dbReference>
<accession>A0A366FVG9</accession>
<evidence type="ECO:0000256" key="5">
    <source>
        <dbReference type="SAM" id="Phobius"/>
    </source>
</evidence>
<evidence type="ECO:0000313" key="8">
    <source>
        <dbReference type="Proteomes" id="UP000253529"/>
    </source>
</evidence>
<feature type="transmembrane region" description="Helical" evidence="5">
    <location>
        <begin position="189"/>
        <end position="210"/>
    </location>
</feature>
<organism evidence="7 8">
    <name type="scientific">Roseiarcus fermentans</name>
    <dbReference type="NCBI Taxonomy" id="1473586"/>
    <lineage>
        <taxon>Bacteria</taxon>
        <taxon>Pseudomonadati</taxon>
        <taxon>Pseudomonadota</taxon>
        <taxon>Alphaproteobacteria</taxon>
        <taxon>Hyphomicrobiales</taxon>
        <taxon>Roseiarcaceae</taxon>
        <taxon>Roseiarcus</taxon>
    </lineage>
</organism>
<feature type="transmembrane region" description="Helical" evidence="5">
    <location>
        <begin position="100"/>
        <end position="121"/>
    </location>
</feature>
<feature type="domain" description="EamA" evidence="6">
    <location>
        <begin position="16"/>
        <end position="145"/>
    </location>
</feature>
<dbReference type="InterPro" id="IPR050638">
    <property type="entry name" value="AA-Vitamin_Transporters"/>
</dbReference>
<dbReference type="AlphaFoldDB" id="A0A366FVG9"/>
<evidence type="ECO:0000256" key="3">
    <source>
        <dbReference type="ARBA" id="ARBA00022989"/>
    </source>
</evidence>
<dbReference type="InterPro" id="IPR037185">
    <property type="entry name" value="EmrE-like"/>
</dbReference>
<evidence type="ECO:0000256" key="1">
    <source>
        <dbReference type="ARBA" id="ARBA00004141"/>
    </source>
</evidence>
<feature type="transmembrane region" description="Helical" evidence="5">
    <location>
        <begin position="222"/>
        <end position="242"/>
    </location>
</feature>
<feature type="transmembrane region" description="Helical" evidence="5">
    <location>
        <begin position="133"/>
        <end position="152"/>
    </location>
</feature>
<feature type="transmembrane region" description="Helical" evidence="5">
    <location>
        <begin position="14"/>
        <end position="35"/>
    </location>
</feature>
<feature type="transmembrane region" description="Helical" evidence="5">
    <location>
        <begin position="254"/>
        <end position="273"/>
    </location>
</feature>
<evidence type="ECO:0000256" key="4">
    <source>
        <dbReference type="ARBA" id="ARBA00023136"/>
    </source>
</evidence>
<sequence>MGAAPQRPMTAREWGLLALLSALWGGSFLFVGVAVKELPPLTLVALRVGLAAALLWALAPMLGIGPPRSVAAASALLVLGFVNNALPFSLIAWGQTHLPSGLASILNAATPLFTVVAAHFLTSNEKLSGLKLVGALLGFAGVAALVGPNLLAGAGVDLWAELAVLAAALSYALGAIFARRMPGLGLKPIDVAAGQATAAALWLAPCALVWNRPWTLPMPGAATIASVLAIASLSTALAYIVYFRILAGAGATNVQLATLLIPAVSVALGALILGERLAARQFLGYALIAAGLAFIDGRLPAKLLRFRDRPDRRAADSRLPTRRIPR</sequence>
<keyword evidence="3 5" id="KW-1133">Transmembrane helix</keyword>
<comment type="subcellular location">
    <subcellularLocation>
        <location evidence="1">Membrane</location>
        <topology evidence="1">Multi-pass membrane protein</topology>
    </subcellularLocation>
</comment>
<keyword evidence="8" id="KW-1185">Reference proteome</keyword>
<feature type="domain" description="EamA" evidence="6">
    <location>
        <begin position="159"/>
        <end position="295"/>
    </location>
</feature>
<feature type="transmembrane region" description="Helical" evidence="5">
    <location>
        <begin position="158"/>
        <end position="177"/>
    </location>
</feature>
<dbReference type="EMBL" id="QNRK01000002">
    <property type="protein sequence ID" value="RBP17745.1"/>
    <property type="molecule type" value="Genomic_DNA"/>
</dbReference>
<protein>
    <submittedName>
        <fullName evidence="7">Drug/metabolite transporter (DMT)-like permease</fullName>
    </submittedName>
</protein>
<name>A0A366FVG9_9HYPH</name>
<reference evidence="7 8" key="1">
    <citation type="submission" date="2018-06" db="EMBL/GenBank/DDBJ databases">
        <title>Genomic Encyclopedia of Type Strains, Phase IV (KMG-IV): sequencing the most valuable type-strain genomes for metagenomic binning, comparative biology and taxonomic classification.</title>
        <authorList>
            <person name="Goeker M."/>
        </authorList>
    </citation>
    <scope>NUCLEOTIDE SEQUENCE [LARGE SCALE GENOMIC DNA]</scope>
    <source>
        <strain evidence="7 8">DSM 24875</strain>
    </source>
</reference>
<feature type="transmembrane region" description="Helical" evidence="5">
    <location>
        <begin position="279"/>
        <end position="299"/>
    </location>
</feature>
<comment type="caution">
    <text evidence="7">The sequence shown here is derived from an EMBL/GenBank/DDBJ whole genome shotgun (WGS) entry which is preliminary data.</text>
</comment>
<feature type="transmembrane region" description="Helical" evidence="5">
    <location>
        <begin position="41"/>
        <end position="59"/>
    </location>
</feature>
<keyword evidence="2 5" id="KW-0812">Transmembrane</keyword>